<protein>
    <submittedName>
        <fullName evidence="1">Uncharacterized protein</fullName>
    </submittedName>
</protein>
<evidence type="ECO:0000313" key="2">
    <source>
        <dbReference type="Proteomes" id="UP000821865"/>
    </source>
</evidence>
<sequence length="120" mass="13645">MRLSTCCQIVLVVGLLWPIWDTFNSIEAKNAEKEATWLKYWCCLGSFLVLENMLGLVLCGLPETSHGSAIRLAVLVCIQAYVSQAPEQLYERAFRFQMKLWEPDIDKVLNYTVAETTLIA</sequence>
<name>A0ACB8CXW9_DERSI</name>
<evidence type="ECO:0000313" key="1">
    <source>
        <dbReference type="EMBL" id="KAH7953987.1"/>
    </source>
</evidence>
<dbReference type="Proteomes" id="UP000821865">
    <property type="component" value="Chromosome 4"/>
</dbReference>
<proteinExistence type="predicted"/>
<gene>
    <name evidence="1" type="ORF">HPB49_014734</name>
</gene>
<keyword evidence="2" id="KW-1185">Reference proteome</keyword>
<reference evidence="1" key="1">
    <citation type="submission" date="2020-05" db="EMBL/GenBank/DDBJ databases">
        <title>Large-scale comparative analyses of tick genomes elucidate their genetic diversity and vector capacities.</title>
        <authorList>
            <person name="Jia N."/>
            <person name="Wang J."/>
            <person name="Shi W."/>
            <person name="Du L."/>
            <person name="Sun Y."/>
            <person name="Zhan W."/>
            <person name="Jiang J."/>
            <person name="Wang Q."/>
            <person name="Zhang B."/>
            <person name="Ji P."/>
            <person name="Sakyi L.B."/>
            <person name="Cui X."/>
            <person name="Yuan T."/>
            <person name="Jiang B."/>
            <person name="Yang W."/>
            <person name="Lam T.T.-Y."/>
            <person name="Chang Q."/>
            <person name="Ding S."/>
            <person name="Wang X."/>
            <person name="Zhu J."/>
            <person name="Ruan X."/>
            <person name="Zhao L."/>
            <person name="Wei J."/>
            <person name="Que T."/>
            <person name="Du C."/>
            <person name="Cheng J."/>
            <person name="Dai P."/>
            <person name="Han X."/>
            <person name="Huang E."/>
            <person name="Gao Y."/>
            <person name="Liu J."/>
            <person name="Shao H."/>
            <person name="Ye R."/>
            <person name="Li L."/>
            <person name="Wei W."/>
            <person name="Wang X."/>
            <person name="Wang C."/>
            <person name="Yang T."/>
            <person name="Huo Q."/>
            <person name="Li W."/>
            <person name="Guo W."/>
            <person name="Chen H."/>
            <person name="Zhou L."/>
            <person name="Ni X."/>
            <person name="Tian J."/>
            <person name="Zhou Y."/>
            <person name="Sheng Y."/>
            <person name="Liu T."/>
            <person name="Pan Y."/>
            <person name="Xia L."/>
            <person name="Li J."/>
            <person name="Zhao F."/>
            <person name="Cao W."/>
        </authorList>
    </citation>
    <scope>NUCLEOTIDE SEQUENCE</scope>
    <source>
        <strain evidence="1">Dsil-2018</strain>
    </source>
</reference>
<organism evidence="1 2">
    <name type="scientific">Dermacentor silvarum</name>
    <name type="common">Tick</name>
    <dbReference type="NCBI Taxonomy" id="543639"/>
    <lineage>
        <taxon>Eukaryota</taxon>
        <taxon>Metazoa</taxon>
        <taxon>Ecdysozoa</taxon>
        <taxon>Arthropoda</taxon>
        <taxon>Chelicerata</taxon>
        <taxon>Arachnida</taxon>
        <taxon>Acari</taxon>
        <taxon>Parasitiformes</taxon>
        <taxon>Ixodida</taxon>
        <taxon>Ixodoidea</taxon>
        <taxon>Ixodidae</taxon>
        <taxon>Rhipicephalinae</taxon>
        <taxon>Dermacentor</taxon>
    </lineage>
</organism>
<dbReference type="EMBL" id="CM023473">
    <property type="protein sequence ID" value="KAH7953987.1"/>
    <property type="molecule type" value="Genomic_DNA"/>
</dbReference>
<accession>A0ACB8CXW9</accession>
<comment type="caution">
    <text evidence="1">The sequence shown here is derived from an EMBL/GenBank/DDBJ whole genome shotgun (WGS) entry which is preliminary data.</text>
</comment>